<feature type="domain" description="F-box" evidence="2">
    <location>
        <begin position="29"/>
        <end position="60"/>
    </location>
</feature>
<dbReference type="InterPro" id="IPR036047">
    <property type="entry name" value="F-box-like_dom_sf"/>
</dbReference>
<evidence type="ECO:0000259" key="2">
    <source>
        <dbReference type="Pfam" id="PF00646"/>
    </source>
</evidence>
<evidence type="ECO:0000313" key="4">
    <source>
        <dbReference type="EMBL" id="KAF9610838.1"/>
    </source>
</evidence>
<dbReference type="Proteomes" id="UP000631114">
    <property type="component" value="Unassembled WGS sequence"/>
</dbReference>
<proteinExistence type="predicted"/>
<dbReference type="Pfam" id="PF03478">
    <property type="entry name" value="Beta-prop_KIB1-4"/>
    <property type="match status" value="1"/>
</dbReference>
<sequence>MNSLAQFFTTHISLKHPPVKVKTMMTADWSQLPQPLLELIYRRLFPSDHLGFSSVCSSWRLVAIEEGRYLPHQFVGLIASGVTMDSETRRLFEPLQCDYKNSNRAPLNLSVPHRYYCCGASFGWLVLVDESLDMQLLDPISGEKIQLPSSTTLPPSRPSFRNFGKYSVSKAILSCAPSRSTSYRTIVLTICGGLRLAYCKPGDEAWTSIEFEVPREHVDAIYYKGKFFAVYNPGGIVTIDFADPDHPTMTDYAPTPPGEFFWQSRYLVESKGELFQLRRTCKFDSDNTYRSDSDDYDYFFGVAGGDGEEVLGGQSQNDDDYNDEVDNESDQSDESDGSDLLESLRCYRTVRFKVFKFRNCPGCNNLEAWQKVESIGDNAFFVGGCNSSFSVSVSDFLGCKPNSIYFTDSMVPYDYMPEPIRHDIGIFSLEDKSVKEIYPIDSKPVWPPSFWFTPVPWRN</sequence>
<reference evidence="4 5" key="1">
    <citation type="submission" date="2020-10" db="EMBL/GenBank/DDBJ databases">
        <title>The Coptis chinensis genome and diversification of protoberbering-type alkaloids.</title>
        <authorList>
            <person name="Wang B."/>
            <person name="Shu S."/>
            <person name="Song C."/>
            <person name="Liu Y."/>
        </authorList>
    </citation>
    <scope>NUCLEOTIDE SEQUENCE [LARGE SCALE GENOMIC DNA]</scope>
    <source>
        <strain evidence="4">HL-2020</strain>
        <tissue evidence="4">Leaf</tissue>
    </source>
</reference>
<evidence type="ECO:0000313" key="5">
    <source>
        <dbReference type="Proteomes" id="UP000631114"/>
    </source>
</evidence>
<organism evidence="4 5">
    <name type="scientific">Coptis chinensis</name>
    <dbReference type="NCBI Taxonomy" id="261450"/>
    <lineage>
        <taxon>Eukaryota</taxon>
        <taxon>Viridiplantae</taxon>
        <taxon>Streptophyta</taxon>
        <taxon>Embryophyta</taxon>
        <taxon>Tracheophyta</taxon>
        <taxon>Spermatophyta</taxon>
        <taxon>Magnoliopsida</taxon>
        <taxon>Ranunculales</taxon>
        <taxon>Ranunculaceae</taxon>
        <taxon>Coptidoideae</taxon>
        <taxon>Coptis</taxon>
    </lineage>
</organism>
<gene>
    <name evidence="4" type="ORF">IFM89_025248</name>
</gene>
<dbReference type="Gene3D" id="1.20.1280.50">
    <property type="match status" value="1"/>
</dbReference>
<protein>
    <recommendedName>
        <fullName evidence="6">F-box domain-containing protein</fullName>
    </recommendedName>
</protein>
<dbReference type="PANTHER" id="PTHR44259:SF114">
    <property type="entry name" value="OS06G0707300 PROTEIN"/>
    <property type="match status" value="1"/>
</dbReference>
<dbReference type="SUPFAM" id="SSF81383">
    <property type="entry name" value="F-box domain"/>
    <property type="match status" value="1"/>
</dbReference>
<dbReference type="InterPro" id="IPR005174">
    <property type="entry name" value="KIB1-4_b-propeller"/>
</dbReference>
<dbReference type="InterPro" id="IPR050942">
    <property type="entry name" value="F-box_BR-signaling"/>
</dbReference>
<dbReference type="PANTHER" id="PTHR44259">
    <property type="entry name" value="OS07G0183000 PROTEIN-RELATED"/>
    <property type="match status" value="1"/>
</dbReference>
<dbReference type="EMBL" id="JADFTS010000004">
    <property type="protein sequence ID" value="KAF9610838.1"/>
    <property type="molecule type" value="Genomic_DNA"/>
</dbReference>
<accession>A0A835LWH1</accession>
<feature type="domain" description="KIB1-4 beta-propeller" evidence="3">
    <location>
        <begin position="111"/>
        <end position="428"/>
    </location>
</feature>
<evidence type="ECO:0000256" key="1">
    <source>
        <dbReference type="SAM" id="MobiDB-lite"/>
    </source>
</evidence>
<comment type="caution">
    <text evidence="4">The sequence shown here is derived from an EMBL/GenBank/DDBJ whole genome shotgun (WGS) entry which is preliminary data.</text>
</comment>
<dbReference type="InterPro" id="IPR001810">
    <property type="entry name" value="F-box_dom"/>
</dbReference>
<keyword evidence="5" id="KW-1185">Reference proteome</keyword>
<dbReference type="Pfam" id="PF00646">
    <property type="entry name" value="F-box"/>
    <property type="match status" value="1"/>
</dbReference>
<name>A0A835LWH1_9MAGN</name>
<dbReference type="OrthoDB" id="1144546at2759"/>
<evidence type="ECO:0000259" key="3">
    <source>
        <dbReference type="Pfam" id="PF03478"/>
    </source>
</evidence>
<evidence type="ECO:0008006" key="6">
    <source>
        <dbReference type="Google" id="ProtNLM"/>
    </source>
</evidence>
<feature type="region of interest" description="Disordered" evidence="1">
    <location>
        <begin position="310"/>
        <end position="338"/>
    </location>
</feature>
<dbReference type="AlphaFoldDB" id="A0A835LWH1"/>
<feature type="compositionally biased region" description="Acidic residues" evidence="1">
    <location>
        <begin position="317"/>
        <end position="338"/>
    </location>
</feature>